<dbReference type="SUPFAM" id="SSF48371">
    <property type="entry name" value="ARM repeat"/>
    <property type="match status" value="1"/>
</dbReference>
<name>A0A6C0DUM6_9ZZZZ</name>
<dbReference type="Gene3D" id="1.25.40.180">
    <property type="match status" value="1"/>
</dbReference>
<dbReference type="InterPro" id="IPR016024">
    <property type="entry name" value="ARM-type_fold"/>
</dbReference>
<organism evidence="2">
    <name type="scientific">viral metagenome</name>
    <dbReference type="NCBI Taxonomy" id="1070528"/>
    <lineage>
        <taxon>unclassified sequences</taxon>
        <taxon>metagenomes</taxon>
        <taxon>organismal metagenomes</taxon>
    </lineage>
</organism>
<reference evidence="2" key="1">
    <citation type="journal article" date="2020" name="Nature">
        <title>Giant virus diversity and host interactions through global metagenomics.</title>
        <authorList>
            <person name="Schulz F."/>
            <person name="Roux S."/>
            <person name="Paez-Espino D."/>
            <person name="Jungbluth S."/>
            <person name="Walsh D.A."/>
            <person name="Denef V.J."/>
            <person name="McMahon K.D."/>
            <person name="Konstantinidis K.T."/>
            <person name="Eloe-Fadrosh E.A."/>
            <person name="Kyrpides N.C."/>
            <person name="Woyke T."/>
        </authorList>
    </citation>
    <scope>NUCLEOTIDE SEQUENCE</scope>
    <source>
        <strain evidence="2">GVMAG-M-3300023174-60</strain>
    </source>
</reference>
<protein>
    <submittedName>
        <fullName evidence="2">Uncharacterized protein</fullName>
    </submittedName>
</protein>
<feature type="region of interest" description="Disordered" evidence="1">
    <location>
        <begin position="58"/>
        <end position="137"/>
    </location>
</feature>
<feature type="compositionally biased region" description="Gly residues" evidence="1">
    <location>
        <begin position="76"/>
        <end position="91"/>
    </location>
</feature>
<dbReference type="EMBL" id="MN739677">
    <property type="protein sequence ID" value="QHT20324.1"/>
    <property type="molecule type" value="Genomic_DNA"/>
</dbReference>
<proteinExistence type="predicted"/>
<sequence length="454" mass="49634">MTSIVQDIQVVRSLRKDLTVGTDPKLPPNILKSIDIIHNCIKSGTDFNGWKKVDWRNGGGGARGSGPAQQRSGPNSGHGQGYNRGGNGFFGGRQSSYGNDRNDRYEQSSSSHYAFGGRSRGGFAGRQTPEPPQSIPLTAGTAGGAVAVAVAVAVAGAGGAAAGAGAGTVISNTVHMPSVPSVPSVASVPSQVSADGFRSVPQKYVSKFKKSAEKVEDTILNTIILGKLNKFSEQNYPEIKEFITHIIDSGQTDMIKCFMKLVFEKAASEEMFCPLYAKLLSELSARYPVLLTEMTNLYSEYMEIFEEVVETSAENYNEVCKRNIGKKYRRGYSQFLAELIKHDVIDADTFTKTVTKIITQIEGNIKNKEATKLTEEYSDCLQKIMKAIKTNSDRYDTDSNDENNEKKVEAIRMTLKGDTSARIHPLTVRNSDNTGLSNKARFTLLDIYEAIQKF</sequence>
<dbReference type="AlphaFoldDB" id="A0A6C0DUM6"/>
<evidence type="ECO:0000256" key="1">
    <source>
        <dbReference type="SAM" id="MobiDB-lite"/>
    </source>
</evidence>
<evidence type="ECO:0000313" key="2">
    <source>
        <dbReference type="EMBL" id="QHT20324.1"/>
    </source>
</evidence>
<accession>A0A6C0DUM6</accession>